<dbReference type="PANTHER" id="PTHR42781:SF4">
    <property type="entry name" value="SPERMIDINE_PUTRESCINE IMPORT ATP-BINDING PROTEIN POTA"/>
    <property type="match status" value="1"/>
</dbReference>
<dbReference type="PANTHER" id="PTHR42781">
    <property type="entry name" value="SPERMIDINE/PUTRESCINE IMPORT ATP-BINDING PROTEIN POTA"/>
    <property type="match status" value="1"/>
</dbReference>
<dbReference type="InterPro" id="IPR050093">
    <property type="entry name" value="ABC_SmlMolc_Importer"/>
</dbReference>
<gene>
    <name evidence="5" type="ORF">SAMN06265348_112148</name>
</gene>
<evidence type="ECO:0000256" key="3">
    <source>
        <dbReference type="ARBA" id="ARBA00022840"/>
    </source>
</evidence>
<dbReference type="Gene3D" id="3.40.50.300">
    <property type="entry name" value="P-loop containing nucleotide triphosphate hydrolases"/>
    <property type="match status" value="1"/>
</dbReference>
<dbReference type="GO" id="GO:0016887">
    <property type="term" value="F:ATP hydrolysis activity"/>
    <property type="evidence" value="ECO:0007669"/>
    <property type="project" value="InterPro"/>
</dbReference>
<sequence length="205" mass="23024">MIDIEIYKKIKTYQGVKELVVKDKIPQGSVTKVYGPSGAGKTTFLRMIAGLVSPERGRIKAGDQLWFDAAVKLNLSPQERRAGFVFQDYALFPNMTAMEHLRYATADQPLIERLLQIGKMEAFAGHKPQQLSGGQQQRLAILRALALRPKLLLMDEAFSALDDELREELITDLKVILKEFEASTIIVSHHAQETLGFADRSLKIE</sequence>
<dbReference type="Proteomes" id="UP000320300">
    <property type="component" value="Unassembled WGS sequence"/>
</dbReference>
<reference evidence="5 6" key="1">
    <citation type="submission" date="2017-05" db="EMBL/GenBank/DDBJ databases">
        <authorList>
            <person name="Varghese N."/>
            <person name="Submissions S."/>
        </authorList>
    </citation>
    <scope>NUCLEOTIDE SEQUENCE [LARGE SCALE GENOMIC DNA]</scope>
    <source>
        <strain evidence="5 6">DSM 19036</strain>
    </source>
</reference>
<accession>A0A521FH34</accession>
<evidence type="ECO:0000256" key="1">
    <source>
        <dbReference type="ARBA" id="ARBA00022448"/>
    </source>
</evidence>
<dbReference type="SUPFAM" id="SSF52540">
    <property type="entry name" value="P-loop containing nucleoside triphosphate hydrolases"/>
    <property type="match status" value="1"/>
</dbReference>
<organism evidence="5 6">
    <name type="scientific">Pedobacter westerhofensis</name>
    <dbReference type="NCBI Taxonomy" id="425512"/>
    <lineage>
        <taxon>Bacteria</taxon>
        <taxon>Pseudomonadati</taxon>
        <taxon>Bacteroidota</taxon>
        <taxon>Sphingobacteriia</taxon>
        <taxon>Sphingobacteriales</taxon>
        <taxon>Sphingobacteriaceae</taxon>
        <taxon>Pedobacter</taxon>
    </lineage>
</organism>
<keyword evidence="3 5" id="KW-0067">ATP-binding</keyword>
<dbReference type="Pfam" id="PF00005">
    <property type="entry name" value="ABC_tran"/>
    <property type="match status" value="1"/>
</dbReference>
<keyword evidence="6" id="KW-1185">Reference proteome</keyword>
<keyword evidence="1" id="KW-0813">Transport</keyword>
<dbReference type="GO" id="GO:0005524">
    <property type="term" value="F:ATP binding"/>
    <property type="evidence" value="ECO:0007669"/>
    <property type="project" value="UniProtKB-KW"/>
</dbReference>
<dbReference type="InterPro" id="IPR003439">
    <property type="entry name" value="ABC_transporter-like_ATP-bd"/>
</dbReference>
<evidence type="ECO:0000313" key="5">
    <source>
        <dbReference type="EMBL" id="SMO95517.1"/>
    </source>
</evidence>
<dbReference type="InterPro" id="IPR003593">
    <property type="entry name" value="AAA+_ATPase"/>
</dbReference>
<dbReference type="PROSITE" id="PS50893">
    <property type="entry name" value="ABC_TRANSPORTER_2"/>
    <property type="match status" value="1"/>
</dbReference>
<name>A0A521FH34_9SPHI</name>
<protein>
    <submittedName>
        <fullName evidence="5">Molybdate transport system ATP-binding protein</fullName>
    </submittedName>
</protein>
<dbReference type="RefSeq" id="WP_142530351.1">
    <property type="nucleotide sequence ID" value="NZ_CBCSJO010000011.1"/>
</dbReference>
<dbReference type="InterPro" id="IPR027417">
    <property type="entry name" value="P-loop_NTPase"/>
</dbReference>
<feature type="domain" description="ABC transporter" evidence="4">
    <location>
        <begin position="1"/>
        <end position="205"/>
    </location>
</feature>
<dbReference type="SMART" id="SM00382">
    <property type="entry name" value="AAA"/>
    <property type="match status" value="1"/>
</dbReference>
<evidence type="ECO:0000259" key="4">
    <source>
        <dbReference type="PROSITE" id="PS50893"/>
    </source>
</evidence>
<evidence type="ECO:0000313" key="6">
    <source>
        <dbReference type="Proteomes" id="UP000320300"/>
    </source>
</evidence>
<keyword evidence="2" id="KW-0547">Nucleotide-binding</keyword>
<dbReference type="AlphaFoldDB" id="A0A521FH34"/>
<dbReference type="EMBL" id="FXTN01000012">
    <property type="protein sequence ID" value="SMO95517.1"/>
    <property type="molecule type" value="Genomic_DNA"/>
</dbReference>
<proteinExistence type="predicted"/>
<dbReference type="PROSITE" id="PS00211">
    <property type="entry name" value="ABC_TRANSPORTER_1"/>
    <property type="match status" value="1"/>
</dbReference>
<evidence type="ECO:0000256" key="2">
    <source>
        <dbReference type="ARBA" id="ARBA00022741"/>
    </source>
</evidence>
<dbReference type="OrthoDB" id="9782239at2"/>
<dbReference type="InterPro" id="IPR017871">
    <property type="entry name" value="ABC_transporter-like_CS"/>
</dbReference>